<feature type="transmembrane region" description="Helical" evidence="1">
    <location>
        <begin position="73"/>
        <end position="92"/>
    </location>
</feature>
<keyword evidence="1" id="KW-0472">Membrane</keyword>
<dbReference type="EMBL" id="LDJJ01000014">
    <property type="protein sequence ID" value="KRG69899.1"/>
    <property type="molecule type" value="Genomic_DNA"/>
</dbReference>
<dbReference type="AlphaFoldDB" id="A0A0R0CK44"/>
<gene>
    <name evidence="2" type="ORF">ABB27_05195</name>
</gene>
<evidence type="ECO:0000313" key="3">
    <source>
        <dbReference type="Proteomes" id="UP000051863"/>
    </source>
</evidence>
<dbReference type="Proteomes" id="UP000051863">
    <property type="component" value="Unassembled WGS sequence"/>
</dbReference>
<dbReference type="PANTHER" id="PTHR28008">
    <property type="entry name" value="DOMAIN PROTEIN, PUTATIVE (AFU_ORTHOLOGUE AFUA_3G10980)-RELATED"/>
    <property type="match status" value="1"/>
</dbReference>
<feature type="transmembrane region" description="Helical" evidence="1">
    <location>
        <begin position="104"/>
        <end position="121"/>
    </location>
</feature>
<keyword evidence="1" id="KW-0812">Transmembrane</keyword>
<reference evidence="2 3" key="1">
    <citation type="submission" date="2015-05" db="EMBL/GenBank/DDBJ databases">
        <title>Genome sequencing and analysis of members of genus Stenotrophomonas.</title>
        <authorList>
            <person name="Patil P.P."/>
            <person name="Midha S."/>
            <person name="Patil P.B."/>
        </authorList>
    </citation>
    <scope>NUCLEOTIDE SEQUENCE [LARGE SCALE GENOMIC DNA]</scope>
    <source>
        <strain evidence="2 3">DSM 18941</strain>
    </source>
</reference>
<name>A0A0R0CK44_9GAMM</name>
<sequence>MAAVITALKPLRHPRFWLGLWCAAVVAVIVVCLIPPPPLDLPQNSDKLEHLLAYFMLSASAVQLFGSRRALCWAALGLVALGVGIEWAQGALTSTRMADPMDALANSGGVLIGMLTALTPLRDLLLRLQRR</sequence>
<dbReference type="OrthoDB" id="3790495at2"/>
<organism evidence="2 3">
    <name type="scientific">Stenotrophomonas terrae</name>
    <dbReference type="NCBI Taxonomy" id="405446"/>
    <lineage>
        <taxon>Bacteria</taxon>
        <taxon>Pseudomonadati</taxon>
        <taxon>Pseudomonadota</taxon>
        <taxon>Gammaproteobacteria</taxon>
        <taxon>Lysobacterales</taxon>
        <taxon>Lysobacteraceae</taxon>
        <taxon>Stenotrophomonas</taxon>
    </lineage>
</organism>
<evidence type="ECO:0000313" key="2">
    <source>
        <dbReference type="EMBL" id="KRG69899.1"/>
    </source>
</evidence>
<evidence type="ECO:0000256" key="1">
    <source>
        <dbReference type="SAM" id="Phobius"/>
    </source>
</evidence>
<proteinExistence type="predicted"/>
<dbReference type="PATRIC" id="fig|405446.3.peg.350"/>
<comment type="caution">
    <text evidence="2">The sequence shown here is derived from an EMBL/GenBank/DDBJ whole genome shotgun (WGS) entry which is preliminary data.</text>
</comment>
<feature type="transmembrane region" description="Helical" evidence="1">
    <location>
        <begin position="16"/>
        <end position="36"/>
    </location>
</feature>
<feature type="transmembrane region" description="Helical" evidence="1">
    <location>
        <begin position="48"/>
        <end position="66"/>
    </location>
</feature>
<accession>A0A0R0CK44</accession>
<keyword evidence="3" id="KW-1185">Reference proteome</keyword>
<dbReference type="RefSeq" id="WP_057627167.1">
    <property type="nucleotide sequence ID" value="NZ_LDJJ01000014.1"/>
</dbReference>
<keyword evidence="1" id="KW-1133">Transmembrane helix</keyword>
<dbReference type="PANTHER" id="PTHR28008:SF1">
    <property type="entry name" value="DOMAIN PROTEIN, PUTATIVE (AFU_ORTHOLOGUE AFUA_3G10980)-RELATED"/>
    <property type="match status" value="1"/>
</dbReference>
<protein>
    <submittedName>
        <fullName evidence="2">Membrane protein</fullName>
    </submittedName>
</protein>